<evidence type="ECO:0000313" key="2">
    <source>
        <dbReference type="Proteomes" id="UP000008635"/>
    </source>
</evidence>
<dbReference type="EMBL" id="CP002454">
    <property type="protein sequence ID" value="ADV67757.1"/>
    <property type="molecule type" value="Genomic_DNA"/>
</dbReference>
<sequence>MPKHPEIWPAGFSRTDPRRGVGLSTIRYNQAWIAAILSDAFTTAAEDDTRTTTETRGAYPPQPFALDAFIAEDLPTKSTLRLGAADRTGARSFTATATLQPGRYVGVQGGRVTLESGSRTVDGATDPRGLPIGVIGRSTAIIRVPLPDVDPSVNVTFRARVDATLTQTWR</sequence>
<dbReference type="HOGENOM" id="CLU_1568158_0_0_0"/>
<accession>E8U9L8</accession>
<proteinExistence type="predicted"/>
<dbReference type="RefSeq" id="WP_013557262.1">
    <property type="nucleotide sequence ID" value="NC_014958.1"/>
</dbReference>
<reference evidence="2" key="2">
    <citation type="submission" date="2011-01" db="EMBL/GenBank/DDBJ databases">
        <title>The complete genome of Deinococcus maricopensis DSM 21211.</title>
        <authorList>
            <consortium name="US DOE Joint Genome Institute (JGI-PGF)"/>
            <person name="Lucas S."/>
            <person name="Copeland A."/>
            <person name="Lapidus A."/>
            <person name="Goodwin L."/>
            <person name="Pitluck S."/>
            <person name="Kyrpides N."/>
            <person name="Mavromatis K."/>
            <person name="Pagani I."/>
            <person name="Ivanova N."/>
            <person name="Ovchinnikova G."/>
            <person name="Zeytun A."/>
            <person name="Detter J.C."/>
            <person name="Han C."/>
            <person name="Land M."/>
            <person name="Hauser L."/>
            <person name="Markowitz V."/>
            <person name="Cheng J.-F."/>
            <person name="Hugenholtz P."/>
            <person name="Woyke T."/>
            <person name="Wu D."/>
            <person name="Pukall R."/>
            <person name="Gehrich-Schroeter G."/>
            <person name="Brambilla E."/>
            <person name="Klenk H.-P."/>
            <person name="Eisen J.A."/>
        </authorList>
    </citation>
    <scope>NUCLEOTIDE SEQUENCE [LARGE SCALE GENOMIC DNA]</scope>
    <source>
        <strain evidence="2">DSM 21211 / LMG 22137 / NRRL B-23946 / LB-34</strain>
    </source>
</reference>
<dbReference type="STRING" id="709986.Deima_2114"/>
<reference evidence="1 2" key="1">
    <citation type="journal article" date="2011" name="Stand. Genomic Sci.">
        <title>Complete genome sequence of Deinococcus maricopensis type strain (LB-34).</title>
        <authorList>
            <person name="Pukall R."/>
            <person name="Zeytun A."/>
            <person name="Lucas S."/>
            <person name="Lapidus A."/>
            <person name="Hammon N."/>
            <person name="Deshpande S."/>
            <person name="Nolan M."/>
            <person name="Cheng J.F."/>
            <person name="Pitluck S."/>
            <person name="Liolios K."/>
            <person name="Pagani I."/>
            <person name="Mikhailova N."/>
            <person name="Ivanova N."/>
            <person name="Mavromatis K."/>
            <person name="Pati A."/>
            <person name="Tapia R."/>
            <person name="Han C."/>
            <person name="Goodwin L."/>
            <person name="Chen A."/>
            <person name="Palaniappan K."/>
            <person name="Land M."/>
            <person name="Hauser L."/>
            <person name="Chang Y.J."/>
            <person name="Jeffries C.D."/>
            <person name="Brambilla E.M."/>
            <person name="Rohde M."/>
            <person name="Goker M."/>
            <person name="Detter J.C."/>
            <person name="Woyke T."/>
            <person name="Bristow J."/>
            <person name="Eisen J.A."/>
            <person name="Markowitz V."/>
            <person name="Hugenholtz P."/>
            <person name="Kyrpides N.C."/>
            <person name="Klenk H.P."/>
        </authorList>
    </citation>
    <scope>NUCLEOTIDE SEQUENCE [LARGE SCALE GENOMIC DNA]</scope>
    <source>
        <strain evidence="2">DSM 21211 / LMG 22137 / NRRL B-23946 / LB-34</strain>
    </source>
</reference>
<gene>
    <name evidence="1" type="ordered locus">Deima_2114</name>
</gene>
<keyword evidence="2" id="KW-1185">Reference proteome</keyword>
<organism evidence="1 2">
    <name type="scientific">Deinococcus maricopensis (strain DSM 21211 / LMG 22137 / NRRL B-23946 / LB-34)</name>
    <dbReference type="NCBI Taxonomy" id="709986"/>
    <lineage>
        <taxon>Bacteria</taxon>
        <taxon>Thermotogati</taxon>
        <taxon>Deinococcota</taxon>
        <taxon>Deinococci</taxon>
        <taxon>Deinococcales</taxon>
        <taxon>Deinococcaceae</taxon>
        <taxon>Deinococcus</taxon>
    </lineage>
</organism>
<dbReference type="KEGG" id="dmr:Deima_2114"/>
<dbReference type="Proteomes" id="UP000008635">
    <property type="component" value="Chromosome"/>
</dbReference>
<name>E8U9L8_DEIML</name>
<dbReference type="AlphaFoldDB" id="E8U9L8"/>
<protein>
    <submittedName>
        <fullName evidence="1">Uncharacterized protein</fullName>
    </submittedName>
</protein>
<evidence type="ECO:0000313" key="1">
    <source>
        <dbReference type="EMBL" id="ADV67757.1"/>
    </source>
</evidence>